<dbReference type="Proteomes" id="UP001472677">
    <property type="component" value="Unassembled WGS sequence"/>
</dbReference>
<feature type="compositionally biased region" description="Basic and acidic residues" evidence="1">
    <location>
        <begin position="60"/>
        <end position="70"/>
    </location>
</feature>
<evidence type="ECO:0000313" key="2">
    <source>
        <dbReference type="EMBL" id="KAK8527149.1"/>
    </source>
</evidence>
<sequence>MTNKRTPISTNQPPKEQPNVKKRAIGEAHPEKTTTGLKEMERKKREAVNPSIKRTCSKGDQTKHNPKTEE</sequence>
<organism evidence="2 3">
    <name type="scientific">Hibiscus sabdariffa</name>
    <name type="common">roselle</name>
    <dbReference type="NCBI Taxonomy" id="183260"/>
    <lineage>
        <taxon>Eukaryota</taxon>
        <taxon>Viridiplantae</taxon>
        <taxon>Streptophyta</taxon>
        <taxon>Embryophyta</taxon>
        <taxon>Tracheophyta</taxon>
        <taxon>Spermatophyta</taxon>
        <taxon>Magnoliopsida</taxon>
        <taxon>eudicotyledons</taxon>
        <taxon>Gunneridae</taxon>
        <taxon>Pentapetalae</taxon>
        <taxon>rosids</taxon>
        <taxon>malvids</taxon>
        <taxon>Malvales</taxon>
        <taxon>Malvaceae</taxon>
        <taxon>Malvoideae</taxon>
        <taxon>Hibiscus</taxon>
    </lineage>
</organism>
<keyword evidence="3" id="KW-1185">Reference proteome</keyword>
<evidence type="ECO:0000313" key="3">
    <source>
        <dbReference type="Proteomes" id="UP001472677"/>
    </source>
</evidence>
<accession>A0ABR2D091</accession>
<dbReference type="EMBL" id="JBBPBM010000038">
    <property type="protein sequence ID" value="KAK8527149.1"/>
    <property type="molecule type" value="Genomic_DNA"/>
</dbReference>
<gene>
    <name evidence="2" type="ORF">V6N12_054373</name>
</gene>
<protein>
    <submittedName>
        <fullName evidence="2">Uncharacterized protein</fullName>
    </submittedName>
</protein>
<feature type="compositionally biased region" description="Polar residues" evidence="1">
    <location>
        <begin position="1"/>
        <end position="14"/>
    </location>
</feature>
<feature type="compositionally biased region" description="Basic and acidic residues" evidence="1">
    <location>
        <begin position="24"/>
        <end position="47"/>
    </location>
</feature>
<reference evidence="2 3" key="1">
    <citation type="journal article" date="2024" name="G3 (Bethesda)">
        <title>Genome assembly of Hibiscus sabdariffa L. provides insights into metabolisms of medicinal natural products.</title>
        <authorList>
            <person name="Kim T."/>
        </authorList>
    </citation>
    <scope>NUCLEOTIDE SEQUENCE [LARGE SCALE GENOMIC DNA]</scope>
    <source>
        <strain evidence="2">TK-2024</strain>
        <tissue evidence="2">Old leaves</tissue>
    </source>
</reference>
<feature type="region of interest" description="Disordered" evidence="1">
    <location>
        <begin position="1"/>
        <end position="70"/>
    </location>
</feature>
<proteinExistence type="predicted"/>
<evidence type="ECO:0000256" key="1">
    <source>
        <dbReference type="SAM" id="MobiDB-lite"/>
    </source>
</evidence>
<name>A0ABR2D091_9ROSI</name>
<comment type="caution">
    <text evidence="2">The sequence shown here is derived from an EMBL/GenBank/DDBJ whole genome shotgun (WGS) entry which is preliminary data.</text>
</comment>